<dbReference type="Gene3D" id="3.30.160.60">
    <property type="entry name" value="Classic Zinc Finger"/>
    <property type="match status" value="1"/>
</dbReference>
<dbReference type="Gene3D" id="3.30.1490.480">
    <property type="entry name" value="Endolytic murein transglycosylase"/>
    <property type="match status" value="1"/>
</dbReference>
<dbReference type="Proteomes" id="UP000241639">
    <property type="component" value="Unassembled WGS sequence"/>
</dbReference>
<dbReference type="RefSeq" id="WP_107726755.1">
    <property type="nucleotide sequence ID" value="NZ_PZZP01000001.1"/>
</dbReference>
<dbReference type="CDD" id="cd08010">
    <property type="entry name" value="MltG_like"/>
    <property type="match status" value="1"/>
</dbReference>
<name>A0A2T4ZCL6_9BACL</name>
<evidence type="ECO:0000313" key="8">
    <source>
        <dbReference type="EMBL" id="PTM59626.1"/>
    </source>
</evidence>
<keyword evidence="9" id="KW-1185">Reference proteome</keyword>
<dbReference type="EC" id="4.2.2.29" evidence="7"/>
<evidence type="ECO:0000256" key="5">
    <source>
        <dbReference type="ARBA" id="ARBA00023239"/>
    </source>
</evidence>
<dbReference type="GO" id="GO:0008932">
    <property type="term" value="F:lytic endotransglycosylase activity"/>
    <property type="evidence" value="ECO:0007669"/>
    <property type="project" value="UniProtKB-UniRule"/>
</dbReference>
<keyword evidence="3 7" id="KW-1133">Transmembrane helix</keyword>
<comment type="catalytic activity">
    <reaction evidence="7">
        <text>a peptidoglycan chain = a peptidoglycan chain with N-acetyl-1,6-anhydromuramyl-[peptide] at the reducing end + a peptidoglycan chain with N-acetylglucosamine at the non-reducing end.</text>
        <dbReference type="EC" id="4.2.2.29"/>
    </reaction>
</comment>
<keyword evidence="2 7" id="KW-0812">Transmembrane</keyword>
<accession>A0A2T4ZCL6</accession>
<dbReference type="PANTHER" id="PTHR30518">
    <property type="entry name" value="ENDOLYTIC MUREIN TRANSGLYCOSYLASE"/>
    <property type="match status" value="1"/>
</dbReference>
<evidence type="ECO:0000256" key="7">
    <source>
        <dbReference type="HAMAP-Rule" id="MF_02065"/>
    </source>
</evidence>
<evidence type="ECO:0000313" key="9">
    <source>
        <dbReference type="Proteomes" id="UP000241639"/>
    </source>
</evidence>
<keyword evidence="4 7" id="KW-0472">Membrane</keyword>
<dbReference type="GO" id="GO:0009252">
    <property type="term" value="P:peptidoglycan biosynthetic process"/>
    <property type="evidence" value="ECO:0007669"/>
    <property type="project" value="UniProtKB-UniRule"/>
</dbReference>
<gene>
    <name evidence="7" type="primary">mltG</name>
    <name evidence="8" type="ORF">C8J48_2255</name>
</gene>
<keyword evidence="1 7" id="KW-1003">Cell membrane</keyword>
<comment type="similarity">
    <text evidence="7">Belongs to the transglycosylase MltG family.</text>
</comment>
<dbReference type="Pfam" id="PF02618">
    <property type="entry name" value="YceG"/>
    <property type="match status" value="1"/>
</dbReference>
<dbReference type="InterPro" id="IPR003770">
    <property type="entry name" value="MLTG-like"/>
</dbReference>
<dbReference type="AlphaFoldDB" id="A0A2T4ZCL6"/>
<organism evidence="8 9">
    <name type="scientific">Desmospora activa DSM 45169</name>
    <dbReference type="NCBI Taxonomy" id="1121389"/>
    <lineage>
        <taxon>Bacteria</taxon>
        <taxon>Bacillati</taxon>
        <taxon>Bacillota</taxon>
        <taxon>Bacilli</taxon>
        <taxon>Bacillales</taxon>
        <taxon>Thermoactinomycetaceae</taxon>
        <taxon>Desmospora</taxon>
    </lineage>
</organism>
<dbReference type="PANTHER" id="PTHR30518:SF2">
    <property type="entry name" value="ENDOLYTIC MUREIN TRANSGLYCOSYLASE"/>
    <property type="match status" value="1"/>
</dbReference>
<dbReference type="GO" id="GO:0071555">
    <property type="term" value="P:cell wall organization"/>
    <property type="evidence" value="ECO:0007669"/>
    <property type="project" value="UniProtKB-KW"/>
</dbReference>
<reference evidence="8 9" key="1">
    <citation type="submission" date="2018-04" db="EMBL/GenBank/DDBJ databases">
        <title>Genomic Encyclopedia of Archaeal and Bacterial Type Strains, Phase II (KMG-II): from individual species to whole genera.</title>
        <authorList>
            <person name="Goeker M."/>
        </authorList>
    </citation>
    <scope>NUCLEOTIDE SEQUENCE [LARGE SCALE GENOMIC DNA]</scope>
    <source>
        <strain evidence="8 9">DSM 45169</strain>
    </source>
</reference>
<sequence>MKWIWRILLTLILTAALAVGGYWYVQQSLQLKSIEEPVEVEVPQGASILDLGQTLEREQLIRHGWIFAAYAWLEGESKGLKAGLYELPPNSTAKEMLNIFTDSTKNAMSLTVPEGFTAEQIADRLVKRGMDRTAFLKAVDEADYPYDFVKQIPMDDKRTHRLEGYLYPITYNLPREADPEALVDKMLRQFQQELERDGVKQQLQQQGLTVDEWVTIASILEREGQVKEELPRIAGVIYNRLDKGQKLQVDATVQYALGNQKERLYFKDLKIDSPYNTYQIDGLPPGPIANPGPDALQAALAPEKHNYFFYVTRKDGTGKHYFARTEEEHEANIERSKQNQ</sequence>
<evidence type="ECO:0000256" key="2">
    <source>
        <dbReference type="ARBA" id="ARBA00022692"/>
    </source>
</evidence>
<evidence type="ECO:0000256" key="4">
    <source>
        <dbReference type="ARBA" id="ARBA00023136"/>
    </source>
</evidence>
<dbReference type="OrthoDB" id="9814591at2"/>
<evidence type="ECO:0000256" key="1">
    <source>
        <dbReference type="ARBA" id="ARBA00022475"/>
    </source>
</evidence>
<dbReference type="EMBL" id="PZZP01000001">
    <property type="protein sequence ID" value="PTM59626.1"/>
    <property type="molecule type" value="Genomic_DNA"/>
</dbReference>
<protein>
    <recommendedName>
        <fullName evidence="7">Endolytic murein transglycosylase</fullName>
        <ecNumber evidence="7">4.2.2.29</ecNumber>
    </recommendedName>
    <alternativeName>
        <fullName evidence="7">Peptidoglycan lytic transglycosylase</fullName>
    </alternativeName>
    <alternativeName>
        <fullName evidence="7">Peptidoglycan polymerization terminase</fullName>
    </alternativeName>
</protein>
<keyword evidence="6 7" id="KW-0961">Cell wall biogenesis/degradation</keyword>
<dbReference type="HAMAP" id="MF_02065">
    <property type="entry name" value="MltG"/>
    <property type="match status" value="1"/>
</dbReference>
<comment type="function">
    <text evidence="7">Functions as a peptidoglycan terminase that cleaves nascent peptidoglycan strands endolytically to terminate their elongation.</text>
</comment>
<dbReference type="NCBIfam" id="TIGR00247">
    <property type="entry name" value="endolytic transglycosylase MltG"/>
    <property type="match status" value="1"/>
</dbReference>
<proteinExistence type="inferred from homology"/>
<comment type="caution">
    <text evidence="8">The sequence shown here is derived from an EMBL/GenBank/DDBJ whole genome shotgun (WGS) entry which is preliminary data.</text>
</comment>
<feature type="site" description="Important for catalytic activity" evidence="7">
    <location>
        <position position="223"/>
    </location>
</feature>
<evidence type="ECO:0000256" key="3">
    <source>
        <dbReference type="ARBA" id="ARBA00022989"/>
    </source>
</evidence>
<evidence type="ECO:0000256" key="6">
    <source>
        <dbReference type="ARBA" id="ARBA00023316"/>
    </source>
</evidence>
<dbReference type="GO" id="GO:0005886">
    <property type="term" value="C:plasma membrane"/>
    <property type="evidence" value="ECO:0007669"/>
    <property type="project" value="UniProtKB-UniRule"/>
</dbReference>
<keyword evidence="5 7" id="KW-0456">Lyase</keyword>